<sequence>MEAPNCDGLNATECLLRVTASILDQLREESRDFNWDPASFVVTLVIGIFAAAFAFFAIIQGFLAAGPGRHKCSKYAIGTWARLSKRHFDWSELRYRSIAQTPVIDVASLIDRMKEDRDLVHWATDDSWCWDHDQLFPKLKHDQKDTSDYFPATWLKLLTCAGLEHPELWRKKPQGTDYLPSDLAAAPAYSTVVSLVTIASIAAGKVWFDRSGQSTTDEASMQGEYIDINFRNHPLLGLYGSVDQASEGGNYVSTGQRLGDIYQPGYRRPPAERLLRKIASSQGFLPAVQQLNNFRGILLHKDLNWGFSEPREAAWSLTDDLVKRVYESPCHCQPASTTQLGALVGQRDILLEWCRTDTIKRLGADYLVYDYLSLREGDISVLAAAVPLSNINIFPRQLTGVDENFAFLAVLSRCCMKADISLSQDIVGREASTANTIPGIENQQNSAFQVNRIIWRQCCIYTTSMGRPEPAHLDKYIFALDEFSAISPILEELHRIDVWIEKTENRDQMVCRIMTLAFTAAVCKQMYQGNQLGRRWPDRYVVGPAERLDLHENHHHGKLVPNSFSAITELVSRQVRKLREYQDYLPAGAVSVDKYFTRSCAEHDKTSQLSDRPFRFLEYMEHITKLWEKDGDDFKYPANQLQHRLDDLLIYRATLMHMIISQAADNSHILSNPNYYKLIPVI</sequence>
<reference evidence="2" key="1">
    <citation type="journal article" date="2021" name="Nat. Commun.">
        <title>Genetic determinants of endophytism in the Arabidopsis root mycobiome.</title>
        <authorList>
            <person name="Mesny F."/>
            <person name="Miyauchi S."/>
            <person name="Thiergart T."/>
            <person name="Pickel B."/>
            <person name="Atanasova L."/>
            <person name="Karlsson M."/>
            <person name="Huettel B."/>
            <person name="Barry K.W."/>
            <person name="Haridas S."/>
            <person name="Chen C."/>
            <person name="Bauer D."/>
            <person name="Andreopoulos W."/>
            <person name="Pangilinan J."/>
            <person name="LaButti K."/>
            <person name="Riley R."/>
            <person name="Lipzen A."/>
            <person name="Clum A."/>
            <person name="Drula E."/>
            <person name="Henrissat B."/>
            <person name="Kohler A."/>
            <person name="Grigoriev I.V."/>
            <person name="Martin F.M."/>
            <person name="Hacquard S."/>
        </authorList>
    </citation>
    <scope>NUCLEOTIDE SEQUENCE</scope>
    <source>
        <strain evidence="2">MPI-SDFR-AT-0068</strain>
    </source>
</reference>
<comment type="caution">
    <text evidence="2">The sequence shown here is derived from an EMBL/GenBank/DDBJ whole genome shotgun (WGS) entry which is preliminary data.</text>
</comment>
<protein>
    <submittedName>
        <fullName evidence="2">Uncharacterized protein</fullName>
    </submittedName>
</protein>
<accession>A0A8K0W9Q3</accession>
<keyword evidence="3" id="KW-1185">Reference proteome</keyword>
<dbReference type="OrthoDB" id="4115096at2759"/>
<gene>
    <name evidence="2" type="ORF">BKA59DRAFT_546461</name>
</gene>
<evidence type="ECO:0000313" key="3">
    <source>
        <dbReference type="Proteomes" id="UP000813427"/>
    </source>
</evidence>
<dbReference type="AlphaFoldDB" id="A0A8K0W9Q3"/>
<keyword evidence="1" id="KW-0472">Membrane</keyword>
<proteinExistence type="predicted"/>
<organism evidence="2 3">
    <name type="scientific">Fusarium tricinctum</name>
    <dbReference type="NCBI Taxonomy" id="61284"/>
    <lineage>
        <taxon>Eukaryota</taxon>
        <taxon>Fungi</taxon>
        <taxon>Dikarya</taxon>
        <taxon>Ascomycota</taxon>
        <taxon>Pezizomycotina</taxon>
        <taxon>Sordariomycetes</taxon>
        <taxon>Hypocreomycetidae</taxon>
        <taxon>Hypocreales</taxon>
        <taxon>Nectriaceae</taxon>
        <taxon>Fusarium</taxon>
        <taxon>Fusarium tricinctum species complex</taxon>
    </lineage>
</organism>
<name>A0A8K0W9Q3_9HYPO</name>
<feature type="transmembrane region" description="Helical" evidence="1">
    <location>
        <begin position="40"/>
        <end position="65"/>
    </location>
</feature>
<dbReference type="Proteomes" id="UP000813427">
    <property type="component" value="Unassembled WGS sequence"/>
</dbReference>
<dbReference type="EMBL" id="JAGPXF010000005">
    <property type="protein sequence ID" value="KAH7242128.1"/>
    <property type="molecule type" value="Genomic_DNA"/>
</dbReference>
<keyword evidence="1" id="KW-1133">Transmembrane helix</keyword>
<evidence type="ECO:0000313" key="2">
    <source>
        <dbReference type="EMBL" id="KAH7242128.1"/>
    </source>
</evidence>
<keyword evidence="1" id="KW-0812">Transmembrane</keyword>
<evidence type="ECO:0000256" key="1">
    <source>
        <dbReference type="SAM" id="Phobius"/>
    </source>
</evidence>